<name>A0A815UTT4_9BILA</name>
<feature type="domain" description="EF-hand" evidence="4">
    <location>
        <begin position="112"/>
        <end position="147"/>
    </location>
</feature>
<dbReference type="SUPFAM" id="SSF47473">
    <property type="entry name" value="EF-hand"/>
    <property type="match status" value="1"/>
</dbReference>
<dbReference type="PROSITE" id="PS50222">
    <property type="entry name" value="EF_HAND_2"/>
    <property type="match status" value="3"/>
</dbReference>
<dbReference type="InterPro" id="IPR028846">
    <property type="entry name" value="Recoverin"/>
</dbReference>
<dbReference type="PROSITE" id="PS00018">
    <property type="entry name" value="EF_HAND_1"/>
    <property type="match status" value="3"/>
</dbReference>
<dbReference type="Pfam" id="PF13499">
    <property type="entry name" value="EF-hand_7"/>
    <property type="match status" value="1"/>
</dbReference>
<dbReference type="InterPro" id="IPR018247">
    <property type="entry name" value="EF_Hand_1_Ca_BS"/>
</dbReference>
<accession>A0A815UTT4</accession>
<evidence type="ECO:0000313" key="6">
    <source>
        <dbReference type="EMBL" id="CAF4380011.1"/>
    </source>
</evidence>
<feature type="domain" description="EF-hand" evidence="4">
    <location>
        <begin position="157"/>
        <end position="192"/>
    </location>
</feature>
<dbReference type="PANTHER" id="PTHR23055:SF69">
    <property type="entry name" value="NEURONAL CALCIUM SENSOR 2"/>
    <property type="match status" value="1"/>
</dbReference>
<protein>
    <recommendedName>
        <fullName evidence="4">EF-hand domain-containing protein</fullName>
    </recommendedName>
</protein>
<evidence type="ECO:0000256" key="3">
    <source>
        <dbReference type="ARBA" id="ARBA00022837"/>
    </source>
</evidence>
<dbReference type="Gene3D" id="1.10.238.10">
    <property type="entry name" value="EF-hand"/>
    <property type="match status" value="1"/>
</dbReference>
<dbReference type="CDD" id="cd00051">
    <property type="entry name" value="EFh"/>
    <property type="match status" value="2"/>
</dbReference>
<reference evidence="5" key="1">
    <citation type="submission" date="2021-02" db="EMBL/GenBank/DDBJ databases">
        <authorList>
            <person name="Nowell W R."/>
        </authorList>
    </citation>
    <scope>NUCLEOTIDE SEQUENCE</scope>
</reference>
<dbReference type="Proteomes" id="UP000663829">
    <property type="component" value="Unassembled WGS sequence"/>
</dbReference>
<dbReference type="InterPro" id="IPR002048">
    <property type="entry name" value="EF_hand_dom"/>
</dbReference>
<evidence type="ECO:0000256" key="1">
    <source>
        <dbReference type="ARBA" id="ARBA00022723"/>
    </source>
</evidence>
<dbReference type="Proteomes" id="UP000681722">
    <property type="component" value="Unassembled WGS sequence"/>
</dbReference>
<dbReference type="PRINTS" id="PR00450">
    <property type="entry name" value="RECOVERIN"/>
</dbReference>
<keyword evidence="3" id="KW-0106">Calcium</keyword>
<gene>
    <name evidence="5" type="ORF">GPM918_LOCUS37535</name>
    <name evidence="6" type="ORF">SRO942_LOCUS38305</name>
</gene>
<keyword evidence="2" id="KW-0677">Repeat</keyword>
<keyword evidence="7" id="KW-1185">Reference proteome</keyword>
<evidence type="ECO:0000259" key="4">
    <source>
        <dbReference type="PROSITE" id="PS50222"/>
    </source>
</evidence>
<dbReference type="OrthoDB" id="191686at2759"/>
<feature type="domain" description="EF-hand" evidence="4">
    <location>
        <begin position="76"/>
        <end position="111"/>
    </location>
</feature>
<dbReference type="EMBL" id="CAJOBC010089389">
    <property type="protein sequence ID" value="CAF4380011.1"/>
    <property type="molecule type" value="Genomic_DNA"/>
</dbReference>
<evidence type="ECO:0000313" key="7">
    <source>
        <dbReference type="Proteomes" id="UP000663829"/>
    </source>
</evidence>
<sequence length="210" mass="24834">MGNRYSCHPSCYTDKLDEDLSVNDYRYLMKQTHLTPEIIQSWYREFREVCHSSKVQLTKQQFVKLYKQLENSSSRNVENIVDNVFCAFDKNGDNYIDFKEFLIAYVLTSIGEVEDKLEYAFSLFDIDQSKTIELKEMSDLIAKLLCITSKNTLRNYNPEIITIDVFKKFDLDHDNILTKEEFINGCLENALLRQILSPFESVYPEYEQQY</sequence>
<dbReference type="GO" id="GO:0005509">
    <property type="term" value="F:calcium ion binding"/>
    <property type="evidence" value="ECO:0007669"/>
    <property type="project" value="InterPro"/>
</dbReference>
<dbReference type="Pfam" id="PF00036">
    <property type="entry name" value="EF-hand_1"/>
    <property type="match status" value="1"/>
</dbReference>
<dbReference type="InterPro" id="IPR011992">
    <property type="entry name" value="EF-hand-dom_pair"/>
</dbReference>
<dbReference type="PANTHER" id="PTHR23055">
    <property type="entry name" value="CALCIUM BINDING PROTEINS"/>
    <property type="match status" value="1"/>
</dbReference>
<organism evidence="5 7">
    <name type="scientific">Didymodactylos carnosus</name>
    <dbReference type="NCBI Taxonomy" id="1234261"/>
    <lineage>
        <taxon>Eukaryota</taxon>
        <taxon>Metazoa</taxon>
        <taxon>Spiralia</taxon>
        <taxon>Gnathifera</taxon>
        <taxon>Rotifera</taxon>
        <taxon>Eurotatoria</taxon>
        <taxon>Bdelloidea</taxon>
        <taxon>Philodinida</taxon>
        <taxon>Philodinidae</taxon>
        <taxon>Didymodactylos</taxon>
    </lineage>
</organism>
<comment type="caution">
    <text evidence="5">The sequence shown here is derived from an EMBL/GenBank/DDBJ whole genome shotgun (WGS) entry which is preliminary data.</text>
</comment>
<dbReference type="EMBL" id="CAJNOQ010023835">
    <property type="protein sequence ID" value="CAF1520547.1"/>
    <property type="molecule type" value="Genomic_DNA"/>
</dbReference>
<evidence type="ECO:0000256" key="2">
    <source>
        <dbReference type="ARBA" id="ARBA00022737"/>
    </source>
</evidence>
<dbReference type="AlphaFoldDB" id="A0A815UTT4"/>
<keyword evidence="1" id="KW-0479">Metal-binding</keyword>
<evidence type="ECO:0000313" key="5">
    <source>
        <dbReference type="EMBL" id="CAF1520547.1"/>
    </source>
</evidence>
<proteinExistence type="predicted"/>
<dbReference type="SMART" id="SM00054">
    <property type="entry name" value="EFh"/>
    <property type="match status" value="3"/>
</dbReference>